<keyword evidence="5 8" id="KW-1133">Transmembrane helix</keyword>
<evidence type="ECO:0000256" key="4">
    <source>
        <dbReference type="ARBA" id="ARBA00022692"/>
    </source>
</evidence>
<comment type="subcellular location">
    <subcellularLocation>
        <location evidence="1">Cell membrane</location>
        <topology evidence="1">Multi-pass membrane protein</topology>
    </subcellularLocation>
</comment>
<evidence type="ECO:0000259" key="9">
    <source>
        <dbReference type="Pfam" id="PF03458"/>
    </source>
</evidence>
<organism evidence="10 11">
    <name type="scientific">Corynebacterium hylobatis</name>
    <dbReference type="NCBI Taxonomy" id="1859290"/>
    <lineage>
        <taxon>Bacteria</taxon>
        <taxon>Bacillati</taxon>
        <taxon>Actinomycetota</taxon>
        <taxon>Actinomycetes</taxon>
        <taxon>Mycobacteriales</taxon>
        <taxon>Corynebacteriaceae</taxon>
        <taxon>Corynebacterium</taxon>
    </lineage>
</organism>
<feature type="transmembrane region" description="Helical" evidence="8">
    <location>
        <begin position="155"/>
        <end position="173"/>
    </location>
</feature>
<evidence type="ECO:0000256" key="1">
    <source>
        <dbReference type="ARBA" id="ARBA00004651"/>
    </source>
</evidence>
<evidence type="ECO:0000256" key="2">
    <source>
        <dbReference type="ARBA" id="ARBA00008193"/>
    </source>
</evidence>
<dbReference type="Proteomes" id="UP000274907">
    <property type="component" value="Unassembled WGS sequence"/>
</dbReference>
<feature type="domain" description="Glycine transporter" evidence="9">
    <location>
        <begin position="98"/>
        <end position="170"/>
    </location>
</feature>
<comment type="similarity">
    <text evidence="2">Belongs to the UPF0126 family.</text>
</comment>
<dbReference type="RefSeq" id="WP_126120065.1">
    <property type="nucleotide sequence ID" value="NZ_RXHJ01000005.1"/>
</dbReference>
<feature type="region of interest" description="Disordered" evidence="7">
    <location>
        <begin position="248"/>
        <end position="289"/>
    </location>
</feature>
<evidence type="ECO:0000256" key="8">
    <source>
        <dbReference type="SAM" id="Phobius"/>
    </source>
</evidence>
<feature type="transmembrane region" description="Helical" evidence="8">
    <location>
        <begin position="95"/>
        <end position="116"/>
    </location>
</feature>
<feature type="domain" description="Glycine transporter" evidence="9">
    <location>
        <begin position="15"/>
        <end position="85"/>
    </location>
</feature>
<sequence>MDAIDTGQLLVITFVIGITAEAITAALAAGKQKMDLFGVVALAALTGLGGGTIRDMILDTYPLTWVENPIYLVIVVVAALVTVSLSFLMHYFRKVFLLADAVGLATFSVIGTQIALDLGYGFVIAAVAAVVNGVSGGVLRDLMSDRVPLVFSKELYASVAMMATAIYMGLLAVGLSENWTIVITLVATFTIRVIAMYFGLSLPVFDYRGADQPIDPRASLSYQSMRRHLRLSRRRVTFDTSRYTLLGRSHNKKGKGRKQRWALPEDATGEDPDEMPDPGDGAASPSPRS</sequence>
<name>A0A3S0A070_9CORY</name>
<evidence type="ECO:0000256" key="5">
    <source>
        <dbReference type="ARBA" id="ARBA00022989"/>
    </source>
</evidence>
<keyword evidence="4 8" id="KW-0812">Transmembrane</keyword>
<keyword evidence="6 8" id="KW-0472">Membrane</keyword>
<evidence type="ECO:0000256" key="6">
    <source>
        <dbReference type="ARBA" id="ARBA00023136"/>
    </source>
</evidence>
<dbReference type="PANTHER" id="PTHR30506">
    <property type="entry name" value="INNER MEMBRANE PROTEIN"/>
    <property type="match status" value="1"/>
</dbReference>
<dbReference type="AlphaFoldDB" id="A0A3S0A070"/>
<evidence type="ECO:0000313" key="10">
    <source>
        <dbReference type="EMBL" id="RSZ64191.1"/>
    </source>
</evidence>
<dbReference type="InterPro" id="IPR005115">
    <property type="entry name" value="Gly_transporter"/>
</dbReference>
<dbReference type="Pfam" id="PF03458">
    <property type="entry name" value="Gly_transporter"/>
    <property type="match status" value="2"/>
</dbReference>
<dbReference type="PANTHER" id="PTHR30506:SF3">
    <property type="entry name" value="UPF0126 INNER MEMBRANE PROTEIN YADS-RELATED"/>
    <property type="match status" value="1"/>
</dbReference>
<protein>
    <submittedName>
        <fullName evidence="10">Trimeric intracellular cation channel family protein</fullName>
    </submittedName>
</protein>
<dbReference type="EMBL" id="RXHJ01000005">
    <property type="protein sequence ID" value="RSZ64191.1"/>
    <property type="molecule type" value="Genomic_DNA"/>
</dbReference>
<feature type="compositionally biased region" description="Acidic residues" evidence="7">
    <location>
        <begin position="267"/>
        <end position="277"/>
    </location>
</feature>
<feature type="transmembrane region" description="Helical" evidence="8">
    <location>
        <begin position="179"/>
        <end position="200"/>
    </location>
</feature>
<feature type="transmembrane region" description="Helical" evidence="8">
    <location>
        <begin position="6"/>
        <end position="29"/>
    </location>
</feature>
<keyword evidence="3" id="KW-1003">Cell membrane</keyword>
<evidence type="ECO:0000256" key="3">
    <source>
        <dbReference type="ARBA" id="ARBA00022475"/>
    </source>
</evidence>
<proteinExistence type="inferred from homology"/>
<gene>
    <name evidence="10" type="ORF">EAH68_04085</name>
</gene>
<dbReference type="GO" id="GO:0005886">
    <property type="term" value="C:plasma membrane"/>
    <property type="evidence" value="ECO:0007669"/>
    <property type="project" value="UniProtKB-SubCell"/>
</dbReference>
<comment type="caution">
    <text evidence="10">The sequence shown here is derived from an EMBL/GenBank/DDBJ whole genome shotgun (WGS) entry which is preliminary data.</text>
</comment>
<dbReference type="OrthoDB" id="9791874at2"/>
<evidence type="ECO:0000313" key="11">
    <source>
        <dbReference type="Proteomes" id="UP000274907"/>
    </source>
</evidence>
<reference evidence="10 11" key="1">
    <citation type="submission" date="2018-12" db="EMBL/GenBank/DDBJ databases">
        <title>YIM 101343 draft genome.</title>
        <authorList>
            <person name="Chen X."/>
        </authorList>
    </citation>
    <scope>NUCLEOTIDE SEQUENCE [LARGE SCALE GENOMIC DNA]</scope>
    <source>
        <strain evidence="10 11">YIM 101343</strain>
    </source>
</reference>
<keyword evidence="11" id="KW-1185">Reference proteome</keyword>
<feature type="transmembrane region" description="Helical" evidence="8">
    <location>
        <begin position="122"/>
        <end position="143"/>
    </location>
</feature>
<feature type="transmembrane region" description="Helical" evidence="8">
    <location>
        <begin position="69"/>
        <end position="88"/>
    </location>
</feature>
<feature type="transmembrane region" description="Helical" evidence="8">
    <location>
        <begin position="36"/>
        <end position="57"/>
    </location>
</feature>
<feature type="compositionally biased region" description="Basic residues" evidence="7">
    <location>
        <begin position="249"/>
        <end position="260"/>
    </location>
</feature>
<accession>A0A3S0A070</accession>
<evidence type="ECO:0000256" key="7">
    <source>
        <dbReference type="SAM" id="MobiDB-lite"/>
    </source>
</evidence>